<dbReference type="EMBL" id="HBFR01028509">
    <property type="protein sequence ID" value="CAD8893488.1"/>
    <property type="molecule type" value="Transcribed_RNA"/>
</dbReference>
<gene>
    <name evidence="2" type="ORF">CHYS00102_LOCUS20697</name>
</gene>
<feature type="chain" id="PRO_5031276905" evidence="1">
    <location>
        <begin position="22"/>
        <end position="100"/>
    </location>
</feature>
<accession>A0A7S1BNU1</accession>
<proteinExistence type="predicted"/>
<keyword evidence="1" id="KW-0732">Signal</keyword>
<sequence>MLSLFLLFHFLYLLSLLTTVAVFFDSFRDYLQVVAIIGGTAIVSMDKSVSRKFIEKLSFSFHHLYFSEVILQLYTFLWRKEKWNRQQHCWSIFHHSFSYL</sequence>
<name>A0A7S1BNU1_9STRA</name>
<evidence type="ECO:0000313" key="2">
    <source>
        <dbReference type="EMBL" id="CAD8893488.1"/>
    </source>
</evidence>
<dbReference type="AlphaFoldDB" id="A0A7S1BNU1"/>
<evidence type="ECO:0000256" key="1">
    <source>
        <dbReference type="SAM" id="SignalP"/>
    </source>
</evidence>
<organism evidence="2">
    <name type="scientific">Corethron hystrix</name>
    <dbReference type="NCBI Taxonomy" id="216773"/>
    <lineage>
        <taxon>Eukaryota</taxon>
        <taxon>Sar</taxon>
        <taxon>Stramenopiles</taxon>
        <taxon>Ochrophyta</taxon>
        <taxon>Bacillariophyta</taxon>
        <taxon>Coscinodiscophyceae</taxon>
        <taxon>Corethrophycidae</taxon>
        <taxon>Corethrales</taxon>
        <taxon>Corethraceae</taxon>
        <taxon>Corethron</taxon>
    </lineage>
</organism>
<protein>
    <submittedName>
        <fullName evidence="2">Uncharacterized protein</fullName>
    </submittedName>
</protein>
<reference evidence="2" key="1">
    <citation type="submission" date="2021-01" db="EMBL/GenBank/DDBJ databases">
        <authorList>
            <person name="Corre E."/>
            <person name="Pelletier E."/>
            <person name="Niang G."/>
            <person name="Scheremetjew M."/>
            <person name="Finn R."/>
            <person name="Kale V."/>
            <person name="Holt S."/>
            <person name="Cochrane G."/>
            <person name="Meng A."/>
            <person name="Brown T."/>
            <person name="Cohen L."/>
        </authorList>
    </citation>
    <scope>NUCLEOTIDE SEQUENCE</scope>
    <source>
        <strain evidence="2">308</strain>
    </source>
</reference>
<feature type="signal peptide" evidence="1">
    <location>
        <begin position="1"/>
        <end position="21"/>
    </location>
</feature>